<dbReference type="GO" id="GO:0032267">
    <property type="term" value="F:tRNA(Ile)-lysidine synthase activity"/>
    <property type="evidence" value="ECO:0007669"/>
    <property type="project" value="UniProtKB-EC"/>
</dbReference>
<evidence type="ECO:0000256" key="2">
    <source>
        <dbReference type="ARBA" id="ARBA00022598"/>
    </source>
</evidence>
<dbReference type="HAMAP" id="MF_01161">
    <property type="entry name" value="tRNA_Ile_lys_synt"/>
    <property type="match status" value="1"/>
</dbReference>
<keyword evidence="2 7" id="KW-0436">Ligase</keyword>
<dbReference type="OrthoDB" id="5244702at2"/>
<proteinExistence type="inferred from homology"/>
<evidence type="ECO:0000256" key="6">
    <source>
        <dbReference type="ARBA" id="ARBA00048539"/>
    </source>
</evidence>
<comment type="domain">
    <text evidence="7">The N-terminal region contains the highly conserved SGGXDS motif, predicted to be a P-loop motif involved in ATP binding.</text>
</comment>
<evidence type="ECO:0000313" key="11">
    <source>
        <dbReference type="Proteomes" id="UP000275256"/>
    </source>
</evidence>
<dbReference type="InterPro" id="IPR012795">
    <property type="entry name" value="tRNA_Ile_lys_synt_N"/>
</dbReference>
<dbReference type="SUPFAM" id="SSF82829">
    <property type="entry name" value="MesJ substrate recognition domain-like"/>
    <property type="match status" value="1"/>
</dbReference>
<dbReference type="InterPro" id="IPR014729">
    <property type="entry name" value="Rossmann-like_a/b/a_fold"/>
</dbReference>
<evidence type="ECO:0000313" key="10">
    <source>
        <dbReference type="EMBL" id="RMB61167.1"/>
    </source>
</evidence>
<reference evidence="10 11" key="1">
    <citation type="submission" date="2018-10" db="EMBL/GenBank/DDBJ databases">
        <title>Tessaracoccus antarcticuss sp. nov., isolated from sediment.</title>
        <authorList>
            <person name="Zhou L.Y."/>
            <person name="Du Z.J."/>
        </authorList>
    </citation>
    <scope>NUCLEOTIDE SEQUENCE [LARGE SCALE GENOMIC DNA]</scope>
    <source>
        <strain evidence="10 11">JDX10</strain>
    </source>
</reference>
<dbReference type="GO" id="GO:0006400">
    <property type="term" value="P:tRNA modification"/>
    <property type="evidence" value="ECO:0007669"/>
    <property type="project" value="UniProtKB-UniRule"/>
</dbReference>
<dbReference type="Pfam" id="PF09179">
    <property type="entry name" value="TilS"/>
    <property type="match status" value="1"/>
</dbReference>
<dbReference type="PANTHER" id="PTHR43033:SF1">
    <property type="entry name" value="TRNA(ILE)-LYSIDINE SYNTHASE-RELATED"/>
    <property type="match status" value="1"/>
</dbReference>
<feature type="domain" description="tRNA(Ile)-lysidine synthase substrate-binding" evidence="9">
    <location>
        <begin position="246"/>
        <end position="308"/>
    </location>
</feature>
<dbReference type="EMBL" id="REFW01000001">
    <property type="protein sequence ID" value="RMB61167.1"/>
    <property type="molecule type" value="Genomic_DNA"/>
</dbReference>
<comment type="similarity">
    <text evidence="7">Belongs to the tRNA(Ile)-lysidine synthase family.</text>
</comment>
<dbReference type="Pfam" id="PF01171">
    <property type="entry name" value="ATP_bind_3"/>
    <property type="match status" value="1"/>
</dbReference>
<accession>A0A3M0GA70</accession>
<feature type="binding site" evidence="7">
    <location>
        <begin position="31"/>
        <end position="36"/>
    </location>
    <ligand>
        <name>ATP</name>
        <dbReference type="ChEBI" id="CHEBI:30616"/>
    </ligand>
</feature>
<keyword evidence="5 7" id="KW-0067">ATP-binding</keyword>
<dbReference type="EC" id="6.3.4.19" evidence="7"/>
<evidence type="ECO:0000256" key="5">
    <source>
        <dbReference type="ARBA" id="ARBA00022840"/>
    </source>
</evidence>
<dbReference type="PANTHER" id="PTHR43033">
    <property type="entry name" value="TRNA(ILE)-LYSIDINE SYNTHASE-RELATED"/>
    <property type="match status" value="1"/>
</dbReference>
<evidence type="ECO:0000256" key="1">
    <source>
        <dbReference type="ARBA" id="ARBA00022490"/>
    </source>
</evidence>
<dbReference type="SUPFAM" id="SSF52402">
    <property type="entry name" value="Adenine nucleotide alpha hydrolases-like"/>
    <property type="match status" value="1"/>
</dbReference>
<comment type="caution">
    <text evidence="10">The sequence shown here is derived from an EMBL/GenBank/DDBJ whole genome shotgun (WGS) entry which is preliminary data.</text>
</comment>
<evidence type="ECO:0000256" key="3">
    <source>
        <dbReference type="ARBA" id="ARBA00022694"/>
    </source>
</evidence>
<dbReference type="InterPro" id="IPR012094">
    <property type="entry name" value="tRNA_Ile_lys_synt"/>
</dbReference>
<keyword evidence="1 7" id="KW-0963">Cytoplasm</keyword>
<keyword evidence="3 7" id="KW-0819">tRNA processing</keyword>
<keyword evidence="4 7" id="KW-0547">Nucleotide-binding</keyword>
<keyword evidence="11" id="KW-1185">Reference proteome</keyword>
<comment type="function">
    <text evidence="7">Ligates lysine onto the cytidine present at position 34 of the AUA codon-specific tRNA(Ile) that contains the anticodon CAU, in an ATP-dependent manner. Cytidine is converted to lysidine, thus changing the amino acid specificity of the tRNA from methionine to isoleucine.</text>
</comment>
<dbReference type="Proteomes" id="UP000275256">
    <property type="component" value="Unassembled WGS sequence"/>
</dbReference>
<dbReference type="Gene3D" id="1.20.59.20">
    <property type="match status" value="1"/>
</dbReference>
<evidence type="ECO:0000259" key="9">
    <source>
        <dbReference type="Pfam" id="PF09179"/>
    </source>
</evidence>
<dbReference type="NCBIfam" id="TIGR02432">
    <property type="entry name" value="lysidine_TilS_N"/>
    <property type="match status" value="1"/>
</dbReference>
<dbReference type="Gene3D" id="3.40.50.620">
    <property type="entry name" value="HUPs"/>
    <property type="match status" value="1"/>
</dbReference>
<dbReference type="InterPro" id="IPR011063">
    <property type="entry name" value="TilS/TtcA_N"/>
</dbReference>
<evidence type="ECO:0000256" key="4">
    <source>
        <dbReference type="ARBA" id="ARBA00022741"/>
    </source>
</evidence>
<dbReference type="CDD" id="cd01992">
    <property type="entry name" value="TilS_N"/>
    <property type="match status" value="1"/>
</dbReference>
<protein>
    <recommendedName>
        <fullName evidence="7">tRNA(Ile)-lysidine synthase</fullName>
        <ecNumber evidence="7">6.3.4.19</ecNumber>
    </recommendedName>
    <alternativeName>
        <fullName evidence="7">tRNA(Ile)-2-lysyl-cytidine synthase</fullName>
    </alternativeName>
    <alternativeName>
        <fullName evidence="7">tRNA(Ile)-lysidine synthetase</fullName>
    </alternativeName>
</protein>
<dbReference type="InterPro" id="IPR015262">
    <property type="entry name" value="tRNA_Ile_lys_synt_subst-bd"/>
</dbReference>
<feature type="domain" description="tRNA(Ile)-lysidine/2-thiocytidine synthase N-terminal" evidence="8">
    <location>
        <begin position="26"/>
        <end position="196"/>
    </location>
</feature>
<evidence type="ECO:0000256" key="7">
    <source>
        <dbReference type="HAMAP-Rule" id="MF_01161"/>
    </source>
</evidence>
<comment type="subcellular location">
    <subcellularLocation>
        <location evidence="7">Cytoplasm</location>
    </subcellularLocation>
</comment>
<gene>
    <name evidence="7 10" type="primary">tilS</name>
    <name evidence="10" type="ORF">EAX62_00335</name>
</gene>
<sequence>MARRELGPASLEVARAVAAMLPAGPVVVGCSGGADSLALALGATWAAARNGSDVTCVVVDHGLQDGSDDVALRVVATLRRAGLSAESRRVQVAEGAPGGMESAARDARLETLASDGHPVLLGHTLDDQAESVLLGLLRGSGTRSLSGMAPVRGPFVRPLLGLRRSTTVQACREWGVEPWQDPHNDDPRFRRVRARNHLEGLAAGLGSDVAPALARSATLARMDADLLDELAVEAAEGWDTSDGLLVADVAPLPAALRLRALRNWVLSHGVAHPGMVHLLAVDALVTSWRGQGPVHLPRGLVERRGDRLRITAR</sequence>
<dbReference type="AlphaFoldDB" id="A0A3M0GA70"/>
<organism evidence="10 11">
    <name type="scientific">Tessaracoccus antarcticus</name>
    <dbReference type="NCBI Taxonomy" id="2479848"/>
    <lineage>
        <taxon>Bacteria</taxon>
        <taxon>Bacillati</taxon>
        <taxon>Actinomycetota</taxon>
        <taxon>Actinomycetes</taxon>
        <taxon>Propionibacteriales</taxon>
        <taxon>Propionibacteriaceae</taxon>
        <taxon>Tessaracoccus</taxon>
    </lineage>
</organism>
<evidence type="ECO:0000259" key="8">
    <source>
        <dbReference type="Pfam" id="PF01171"/>
    </source>
</evidence>
<dbReference type="GO" id="GO:0005524">
    <property type="term" value="F:ATP binding"/>
    <property type="evidence" value="ECO:0007669"/>
    <property type="project" value="UniProtKB-UniRule"/>
</dbReference>
<dbReference type="RefSeq" id="WP_121899714.1">
    <property type="nucleotide sequence ID" value="NZ_REFW01000001.1"/>
</dbReference>
<comment type="catalytic activity">
    <reaction evidence="6 7">
        <text>cytidine(34) in tRNA(Ile2) + L-lysine + ATP = lysidine(34) in tRNA(Ile2) + AMP + diphosphate + H(+)</text>
        <dbReference type="Rhea" id="RHEA:43744"/>
        <dbReference type="Rhea" id="RHEA-COMP:10625"/>
        <dbReference type="Rhea" id="RHEA-COMP:10670"/>
        <dbReference type="ChEBI" id="CHEBI:15378"/>
        <dbReference type="ChEBI" id="CHEBI:30616"/>
        <dbReference type="ChEBI" id="CHEBI:32551"/>
        <dbReference type="ChEBI" id="CHEBI:33019"/>
        <dbReference type="ChEBI" id="CHEBI:82748"/>
        <dbReference type="ChEBI" id="CHEBI:83665"/>
        <dbReference type="ChEBI" id="CHEBI:456215"/>
        <dbReference type="EC" id="6.3.4.19"/>
    </reaction>
</comment>
<dbReference type="GO" id="GO:0005737">
    <property type="term" value="C:cytoplasm"/>
    <property type="evidence" value="ECO:0007669"/>
    <property type="project" value="UniProtKB-SubCell"/>
</dbReference>
<name>A0A3M0GA70_9ACTN</name>
<dbReference type="PROSITE" id="PS51257">
    <property type="entry name" value="PROKAR_LIPOPROTEIN"/>
    <property type="match status" value="1"/>
</dbReference>